<dbReference type="VEuPathDB" id="VectorBase:GMOY001896"/>
<reference evidence="2" key="1">
    <citation type="submission" date="2020-05" db="UniProtKB">
        <authorList>
            <consortium name="EnsemblMetazoa"/>
        </authorList>
    </citation>
    <scope>IDENTIFICATION</scope>
    <source>
        <strain evidence="2">Yale</strain>
    </source>
</reference>
<dbReference type="SUPFAM" id="SSF53041">
    <property type="entry name" value="Resolvase-like"/>
    <property type="match status" value="1"/>
</dbReference>
<evidence type="ECO:0000313" key="2">
    <source>
        <dbReference type="EnsemblMetazoa" id="GMOY001896-PA"/>
    </source>
</evidence>
<dbReference type="AlphaFoldDB" id="A0A1B0FE87"/>
<dbReference type="InterPro" id="IPR036770">
    <property type="entry name" value="Ankyrin_rpt-contain_sf"/>
</dbReference>
<dbReference type="EnsemblMetazoa" id="GMOY001896-RA">
    <property type="protein sequence ID" value="GMOY001896-PA"/>
    <property type="gene ID" value="GMOY001896"/>
</dbReference>
<dbReference type="Proteomes" id="UP000092444">
    <property type="component" value="Unassembled WGS sequence"/>
</dbReference>
<sequence length="704" mass="80781">IKRKYATITHPFHPWKGHSFQISSTKKSDYRDILRVRVSTDGTIAIPRDWTDKADPDPYKTLTSLSPILSFSHLQELVKLIRSNSTTVQVRFNQESTERQYKLKDKALQMGWSENAIRVLDGDLGISGSQANNREDFKMLVADVSMGKVGAVFVLEASRLSRSCSDWHRLLELCAHNFNDQLLLGLKGTMPQAELHFIRARLLGGKINKAKKGELQIHIPAGFCYDDEGKIRGNTRQKWGAESKSCSPIPGSPVETAIVKRVLEVMEPAQIEVAVKAFEELEQRSHMLDRQWQMQIKRADYEVRLAQRRYEEVDPSNRLIAATLEKRWNDALIALKEAQSQYDEYKRKDVLVATKQQKDEVLALAQDLPRLWNVESTSTRDRKRILRLLTKDITVERLRNEQKAVLHIRWQTNATEDLEVQLPQKSYVRWRHSKDIVDRIRQLSTTMTDEQIINLFNPEGLITNKALCNQKSEEELSVKQVAEKFNVSHGVVRNWIEHREVAYTPLAYAILRKDSIAVEKVLRVAKEKGILRDILDATTTIKHLDSREVTYTPLAFAMFRKDSKIIKEILVAAEENSILKDILDATTTIKYLDGREEIYTPLTYAISCKNSKTIEEILKVSKENCILKDILDATTTIKCPDGHEETCAPLTYAILRKDSITVEKMLRVAKENDILKDILDATTTIKHSDSWEVTYTLLTYAILR</sequence>
<feature type="domain" description="Resolvase/invertase-type recombinase catalytic" evidence="1">
    <location>
        <begin position="77"/>
        <end position="215"/>
    </location>
</feature>
<dbReference type="GO" id="GO:0003677">
    <property type="term" value="F:DNA binding"/>
    <property type="evidence" value="ECO:0007669"/>
    <property type="project" value="InterPro"/>
</dbReference>
<dbReference type="PANTHER" id="PTHR30461">
    <property type="entry name" value="DNA-INVERTASE FROM LAMBDOID PROPHAGE"/>
    <property type="match status" value="1"/>
</dbReference>
<dbReference type="STRING" id="37546.A0A1B0FE87"/>
<keyword evidence="3" id="KW-1185">Reference proteome</keyword>
<dbReference type="CDD" id="cd00338">
    <property type="entry name" value="Ser_Recombinase"/>
    <property type="match status" value="1"/>
</dbReference>
<dbReference type="InterPro" id="IPR036162">
    <property type="entry name" value="Resolvase-like_N_sf"/>
</dbReference>
<dbReference type="SMART" id="SM00857">
    <property type="entry name" value="Resolvase"/>
    <property type="match status" value="1"/>
</dbReference>
<protein>
    <recommendedName>
        <fullName evidence="1">Resolvase/invertase-type recombinase catalytic domain-containing protein</fullName>
    </recommendedName>
</protein>
<dbReference type="InterPro" id="IPR006119">
    <property type="entry name" value="Resolv_N"/>
</dbReference>
<dbReference type="Gene3D" id="3.40.50.1390">
    <property type="entry name" value="Resolvase, N-terminal catalytic domain"/>
    <property type="match status" value="1"/>
</dbReference>
<dbReference type="Gene3D" id="1.25.40.20">
    <property type="entry name" value="Ankyrin repeat-containing domain"/>
    <property type="match status" value="1"/>
</dbReference>
<dbReference type="InterPro" id="IPR050639">
    <property type="entry name" value="SSR_resolvase"/>
</dbReference>
<organism evidence="2 3">
    <name type="scientific">Glossina morsitans morsitans</name>
    <name type="common">Savannah tsetse fly</name>
    <dbReference type="NCBI Taxonomy" id="37546"/>
    <lineage>
        <taxon>Eukaryota</taxon>
        <taxon>Metazoa</taxon>
        <taxon>Ecdysozoa</taxon>
        <taxon>Arthropoda</taxon>
        <taxon>Hexapoda</taxon>
        <taxon>Insecta</taxon>
        <taxon>Pterygota</taxon>
        <taxon>Neoptera</taxon>
        <taxon>Endopterygota</taxon>
        <taxon>Diptera</taxon>
        <taxon>Brachycera</taxon>
        <taxon>Muscomorpha</taxon>
        <taxon>Hippoboscoidea</taxon>
        <taxon>Glossinidae</taxon>
        <taxon>Glossina</taxon>
    </lineage>
</organism>
<dbReference type="InterPro" id="IPR035315">
    <property type="entry name" value="DUF5372"/>
</dbReference>
<evidence type="ECO:0000313" key="3">
    <source>
        <dbReference type="Proteomes" id="UP000092444"/>
    </source>
</evidence>
<dbReference type="Pfam" id="PF00239">
    <property type="entry name" value="Resolvase"/>
    <property type="match status" value="1"/>
</dbReference>
<dbReference type="EMBL" id="CCAG010020264">
    <property type="status" value="NOT_ANNOTATED_CDS"/>
    <property type="molecule type" value="Genomic_DNA"/>
</dbReference>
<evidence type="ECO:0000259" key="1">
    <source>
        <dbReference type="SMART" id="SM00857"/>
    </source>
</evidence>
<accession>A0A1B0FE87</accession>
<name>A0A1B0FE87_GLOMM</name>
<dbReference type="GO" id="GO:0000150">
    <property type="term" value="F:DNA strand exchange activity"/>
    <property type="evidence" value="ECO:0007669"/>
    <property type="project" value="InterPro"/>
</dbReference>
<dbReference type="PANTHER" id="PTHR30461:SF23">
    <property type="entry name" value="DNA RECOMBINASE-RELATED"/>
    <property type="match status" value="1"/>
</dbReference>
<dbReference type="Pfam" id="PF17342">
    <property type="entry name" value="DUF5372"/>
    <property type="match status" value="1"/>
</dbReference>
<proteinExistence type="predicted"/>